<name>A0ABY6IDV6_STRPE</name>
<protein>
    <submittedName>
        <fullName evidence="1">Uncharacterized protein</fullName>
    </submittedName>
</protein>
<evidence type="ECO:0000313" key="2">
    <source>
        <dbReference type="Proteomes" id="UP001163878"/>
    </source>
</evidence>
<accession>A0ABY6IDV6</accession>
<reference evidence="1" key="1">
    <citation type="submission" date="2022-10" db="EMBL/GenBank/DDBJ databases">
        <title>Cytochrome P450 Catalyzes Benzene Ring Formation in the Biosynthesis of Trialkyl-Substituted Aromatic Polyketides.</title>
        <authorList>
            <person name="Zhao E."/>
            <person name="Ge H."/>
        </authorList>
    </citation>
    <scope>NUCLEOTIDE SEQUENCE</scope>
    <source>
        <strain evidence="1">NA0869</strain>
    </source>
</reference>
<sequence length="515" mass="55437">MADRVLELLRQRPGLAQQAAFPFDFDLGRAEHGEDVLLASGAALEPVAGDDTGGTFFVCAGGPVLYASSEGEAGLLGDTVSDALEIVVGLPAWRDLVHPAAGPALARELEDDMRSSYAPDLDDRRKRLRAELGLPERSCAELLARLHTALSRTDPDHVLLNAHELSAYELLGTLPRTPLWDVVLAPGRAALGRLRSGGTDARDSVATDPVLRAGVLRAAQYDRRETDLPLLRFLLRCETAAADGELFRERWLAAVLVGLHGREEDVPLIREARGGALRDEEAAKPAAWAAAEDAAHHGQDPATEDEFIWTGLARRQGRTELARAALIRMLDDTGPDAKRLTSLAREFEALGDHAQAARSQRNVVALQDTAWDRAVTGSVLARLERRTGDLNAAWRTLGRVRTAIGLDGPVSRPGDRQLALDLGPASEPPAPDACAAQWHRRGLGRVITEQHLELVLAAIEAGRPELAREAMSHGKVLLRTIDKQFRRSLGELPAQAKWAVAALPNDAGPAQAGTG</sequence>
<proteinExistence type="predicted"/>
<gene>
    <name evidence="1" type="ORF">OGH68_29470</name>
</gene>
<evidence type="ECO:0000313" key="1">
    <source>
        <dbReference type="EMBL" id="UYQ65186.1"/>
    </source>
</evidence>
<keyword evidence="2" id="KW-1185">Reference proteome</keyword>
<organism evidence="1 2">
    <name type="scientific">Streptomyces peucetius</name>
    <dbReference type="NCBI Taxonomy" id="1950"/>
    <lineage>
        <taxon>Bacteria</taxon>
        <taxon>Bacillati</taxon>
        <taxon>Actinomycetota</taxon>
        <taxon>Actinomycetes</taxon>
        <taxon>Kitasatosporales</taxon>
        <taxon>Streptomycetaceae</taxon>
        <taxon>Streptomyces</taxon>
    </lineage>
</organism>
<dbReference type="EMBL" id="CP107567">
    <property type="protein sequence ID" value="UYQ65186.1"/>
    <property type="molecule type" value="Genomic_DNA"/>
</dbReference>
<dbReference type="Proteomes" id="UP001163878">
    <property type="component" value="Chromosome"/>
</dbReference>
<dbReference type="RefSeq" id="WP_264248155.1">
    <property type="nucleotide sequence ID" value="NZ_CP107567.1"/>
</dbReference>